<proteinExistence type="predicted"/>
<dbReference type="EMBL" id="JAMKFB020000003">
    <property type="protein sequence ID" value="KAL0197869.1"/>
    <property type="molecule type" value="Genomic_DNA"/>
</dbReference>
<feature type="non-terminal residue" evidence="2">
    <location>
        <position position="1"/>
    </location>
</feature>
<feature type="non-terminal residue" evidence="2">
    <location>
        <position position="51"/>
    </location>
</feature>
<gene>
    <name evidence="2" type="ORF">M9458_006409</name>
</gene>
<comment type="caution">
    <text evidence="2">The sequence shown here is derived from an EMBL/GenBank/DDBJ whole genome shotgun (WGS) entry which is preliminary data.</text>
</comment>
<evidence type="ECO:0000259" key="1">
    <source>
        <dbReference type="PROSITE" id="PS50003"/>
    </source>
</evidence>
<organism evidence="2 3">
    <name type="scientific">Cirrhinus mrigala</name>
    <name type="common">Mrigala</name>
    <dbReference type="NCBI Taxonomy" id="683832"/>
    <lineage>
        <taxon>Eukaryota</taxon>
        <taxon>Metazoa</taxon>
        <taxon>Chordata</taxon>
        <taxon>Craniata</taxon>
        <taxon>Vertebrata</taxon>
        <taxon>Euteleostomi</taxon>
        <taxon>Actinopterygii</taxon>
        <taxon>Neopterygii</taxon>
        <taxon>Teleostei</taxon>
        <taxon>Ostariophysi</taxon>
        <taxon>Cypriniformes</taxon>
        <taxon>Cyprinidae</taxon>
        <taxon>Labeoninae</taxon>
        <taxon>Labeonini</taxon>
        <taxon>Cirrhinus</taxon>
    </lineage>
</organism>
<sequence length="51" mass="5923">FCLELFSPHRKGETIKACKTETDGRLVMGKHQSYRLSAPSEEEREDWIQAI</sequence>
<keyword evidence="3" id="KW-1185">Reference proteome</keyword>
<dbReference type="SUPFAM" id="SSF50729">
    <property type="entry name" value="PH domain-like"/>
    <property type="match status" value="1"/>
</dbReference>
<feature type="domain" description="PH" evidence="1">
    <location>
        <begin position="1"/>
        <end position="51"/>
    </location>
</feature>
<dbReference type="Gene3D" id="2.30.29.30">
    <property type="entry name" value="Pleckstrin-homology domain (PH domain)/Phosphotyrosine-binding domain (PTB)"/>
    <property type="match status" value="1"/>
</dbReference>
<protein>
    <recommendedName>
        <fullName evidence="1">PH domain-containing protein</fullName>
    </recommendedName>
</protein>
<reference evidence="2 3" key="1">
    <citation type="submission" date="2024-05" db="EMBL/GenBank/DDBJ databases">
        <title>Genome sequencing and assembly of Indian major carp, Cirrhinus mrigala (Hamilton, 1822).</title>
        <authorList>
            <person name="Mohindra V."/>
            <person name="Chowdhury L.M."/>
            <person name="Lal K."/>
            <person name="Jena J.K."/>
        </authorList>
    </citation>
    <scope>NUCLEOTIDE SEQUENCE [LARGE SCALE GENOMIC DNA]</scope>
    <source>
        <strain evidence="2">CM1030</strain>
        <tissue evidence="2">Blood</tissue>
    </source>
</reference>
<dbReference type="Proteomes" id="UP001529510">
    <property type="component" value="Unassembled WGS sequence"/>
</dbReference>
<accession>A0ABD0RH46</accession>
<dbReference type="PROSITE" id="PS50003">
    <property type="entry name" value="PH_DOMAIN"/>
    <property type="match status" value="1"/>
</dbReference>
<evidence type="ECO:0000313" key="2">
    <source>
        <dbReference type="EMBL" id="KAL0197869.1"/>
    </source>
</evidence>
<name>A0ABD0RH46_CIRMR</name>
<evidence type="ECO:0000313" key="3">
    <source>
        <dbReference type="Proteomes" id="UP001529510"/>
    </source>
</evidence>
<dbReference type="InterPro" id="IPR011993">
    <property type="entry name" value="PH-like_dom_sf"/>
</dbReference>
<dbReference type="AlphaFoldDB" id="A0ABD0RH46"/>
<dbReference type="InterPro" id="IPR001849">
    <property type="entry name" value="PH_domain"/>
</dbReference>